<dbReference type="OrthoDB" id="809632at2759"/>
<dbReference type="SUPFAM" id="SSF50129">
    <property type="entry name" value="GroES-like"/>
    <property type="match status" value="1"/>
</dbReference>
<dbReference type="EMBL" id="JANBTW010000010">
    <property type="protein sequence ID" value="KAJ2679642.1"/>
    <property type="molecule type" value="Genomic_DNA"/>
</dbReference>
<keyword evidence="1" id="KW-0560">Oxidoreductase</keyword>
<accession>A0A9W8G699</accession>
<dbReference type="Pfam" id="PF00107">
    <property type="entry name" value="ADH_zinc_N"/>
    <property type="match status" value="1"/>
</dbReference>
<dbReference type="AlphaFoldDB" id="A0A9W8G699"/>
<dbReference type="Pfam" id="PF16884">
    <property type="entry name" value="ADH_N_2"/>
    <property type="match status" value="1"/>
</dbReference>
<protein>
    <recommendedName>
        <fullName evidence="2">Enoyl reductase (ER) domain-containing protein</fullName>
    </recommendedName>
</protein>
<dbReference type="PANTHER" id="PTHR43205:SF7">
    <property type="entry name" value="PROSTAGLANDIN REDUCTASE 1"/>
    <property type="match status" value="1"/>
</dbReference>
<dbReference type="InterPro" id="IPR011032">
    <property type="entry name" value="GroES-like_sf"/>
</dbReference>
<proteinExistence type="predicted"/>
<dbReference type="CDD" id="cd05288">
    <property type="entry name" value="PGDH"/>
    <property type="match status" value="1"/>
</dbReference>
<dbReference type="InterPro" id="IPR041694">
    <property type="entry name" value="ADH_N_2"/>
</dbReference>
<gene>
    <name evidence="3" type="ORF">GGI25_001332</name>
</gene>
<dbReference type="SUPFAM" id="SSF51735">
    <property type="entry name" value="NAD(P)-binding Rossmann-fold domains"/>
    <property type="match status" value="1"/>
</dbReference>
<dbReference type="GO" id="GO:0016628">
    <property type="term" value="F:oxidoreductase activity, acting on the CH-CH group of donors, NAD or NADP as acceptor"/>
    <property type="evidence" value="ECO:0007669"/>
    <property type="project" value="InterPro"/>
</dbReference>
<reference evidence="3" key="1">
    <citation type="submission" date="2022-07" db="EMBL/GenBank/DDBJ databases">
        <title>Phylogenomic reconstructions and comparative analyses of Kickxellomycotina fungi.</title>
        <authorList>
            <person name="Reynolds N.K."/>
            <person name="Stajich J.E."/>
            <person name="Barry K."/>
            <person name="Grigoriev I.V."/>
            <person name="Crous P."/>
            <person name="Smith M.E."/>
        </authorList>
    </citation>
    <scope>NUCLEOTIDE SEQUENCE</scope>
    <source>
        <strain evidence="3">NRRL 3115</strain>
    </source>
</reference>
<dbReference type="SMART" id="SM00829">
    <property type="entry name" value="PKS_ER"/>
    <property type="match status" value="1"/>
</dbReference>
<dbReference type="FunFam" id="3.40.50.720:FF:000121">
    <property type="entry name" value="Prostaglandin reductase 2"/>
    <property type="match status" value="1"/>
</dbReference>
<evidence type="ECO:0000259" key="2">
    <source>
        <dbReference type="SMART" id="SM00829"/>
    </source>
</evidence>
<evidence type="ECO:0000313" key="4">
    <source>
        <dbReference type="Proteomes" id="UP001151518"/>
    </source>
</evidence>
<name>A0A9W8G699_9FUNG</name>
<evidence type="ECO:0000256" key="1">
    <source>
        <dbReference type="ARBA" id="ARBA00023002"/>
    </source>
</evidence>
<dbReference type="InterPro" id="IPR020843">
    <property type="entry name" value="ER"/>
</dbReference>
<dbReference type="Gene3D" id="3.40.50.720">
    <property type="entry name" value="NAD(P)-binding Rossmann-like Domain"/>
    <property type="match status" value="1"/>
</dbReference>
<dbReference type="InterPro" id="IPR045010">
    <property type="entry name" value="MDR_fam"/>
</dbReference>
<sequence length="356" mass="38410">MSASMNTRVILTSYAPKEVHSTSIFTIDRSQPPPDISSLSEGQVLVKLDAISIDPHLRLFIDAPPSEASSDSVTDDLPKPFLFTLNQPIMSIGVGKVVASVSAEYNVGDRVRAEYFPWQTYAVFSSKDLTKIPDSGRPLEDYVGILGMTSFTAYLGLIDVGRPKSGETLLVSAASGAVGQIVVQLGKARGLRVIGVVGSDDKATYIKNIGADAVLNYKTCGNYECAIRKIAPEGIDIYFDNVGGALLDAALLNLNVCARVVLCGSMATYASDTSKVTGIKNLDKIIVKEVTMKSIFYLPHIGTKIESDFFDEMHQLEQQGKILFKLDARDGLEHAPQALVDLFTGANLGKVIVREV</sequence>
<evidence type="ECO:0000313" key="3">
    <source>
        <dbReference type="EMBL" id="KAJ2679642.1"/>
    </source>
</evidence>
<dbReference type="PANTHER" id="PTHR43205">
    <property type="entry name" value="PROSTAGLANDIN REDUCTASE"/>
    <property type="match status" value="1"/>
</dbReference>
<comment type="caution">
    <text evidence="3">The sequence shown here is derived from an EMBL/GenBank/DDBJ whole genome shotgun (WGS) entry which is preliminary data.</text>
</comment>
<dbReference type="Proteomes" id="UP001151518">
    <property type="component" value="Unassembled WGS sequence"/>
</dbReference>
<dbReference type="Gene3D" id="3.90.180.10">
    <property type="entry name" value="Medium-chain alcohol dehydrogenases, catalytic domain"/>
    <property type="match status" value="1"/>
</dbReference>
<organism evidence="3 4">
    <name type="scientific">Coemansia spiralis</name>
    <dbReference type="NCBI Taxonomy" id="417178"/>
    <lineage>
        <taxon>Eukaryota</taxon>
        <taxon>Fungi</taxon>
        <taxon>Fungi incertae sedis</taxon>
        <taxon>Zoopagomycota</taxon>
        <taxon>Kickxellomycotina</taxon>
        <taxon>Kickxellomycetes</taxon>
        <taxon>Kickxellales</taxon>
        <taxon>Kickxellaceae</taxon>
        <taxon>Coemansia</taxon>
    </lineage>
</organism>
<dbReference type="InterPro" id="IPR036291">
    <property type="entry name" value="NAD(P)-bd_dom_sf"/>
</dbReference>
<dbReference type="InterPro" id="IPR013149">
    <property type="entry name" value="ADH-like_C"/>
</dbReference>
<feature type="domain" description="Enoyl reductase (ER)" evidence="2">
    <location>
        <begin position="22"/>
        <end position="353"/>
    </location>
</feature>